<organism evidence="3 4">
    <name type="scientific">Streptomyces sviceus (strain ATCC 29083 / DSM 924 / JCM 4929 / NBRC 13980 / NCIMB 11184 / NRRL 5439 / UC 5370)</name>
    <dbReference type="NCBI Taxonomy" id="463191"/>
    <lineage>
        <taxon>Bacteria</taxon>
        <taxon>Bacillati</taxon>
        <taxon>Actinomycetota</taxon>
        <taxon>Actinomycetes</taxon>
        <taxon>Kitasatosporales</taxon>
        <taxon>Streptomycetaceae</taxon>
        <taxon>Streptomyces</taxon>
    </lineage>
</organism>
<dbReference type="PANTHER" id="PTHR21240:SF28">
    <property type="entry name" value="ISO-OROTATE DECARBOXYLASE (EUROFUNG)"/>
    <property type="match status" value="1"/>
</dbReference>
<gene>
    <name evidence="3" type="ORF">SSEG_09935</name>
</gene>
<dbReference type="GO" id="GO:0019748">
    <property type="term" value="P:secondary metabolic process"/>
    <property type="evidence" value="ECO:0007669"/>
    <property type="project" value="TreeGrafter"/>
</dbReference>
<dbReference type="AlphaFoldDB" id="B5I3L3"/>
<dbReference type="PANTHER" id="PTHR21240">
    <property type="entry name" value="2-AMINO-3-CARBOXYLMUCONATE-6-SEMIALDEHYDE DECARBOXYLASE"/>
    <property type="match status" value="1"/>
</dbReference>
<feature type="domain" description="Amidohydrolase-related" evidence="2">
    <location>
        <begin position="43"/>
        <end position="354"/>
    </location>
</feature>
<dbReference type="InterPro" id="IPR032466">
    <property type="entry name" value="Metal_Hydrolase"/>
</dbReference>
<evidence type="ECO:0000313" key="3">
    <source>
        <dbReference type="EMBL" id="EDY59668.2"/>
    </source>
</evidence>
<keyword evidence="4" id="KW-1185">Reference proteome</keyword>
<dbReference type="EMBL" id="CM000951">
    <property type="protein sequence ID" value="EDY59668.2"/>
    <property type="molecule type" value="Genomic_DNA"/>
</dbReference>
<reference evidence="3" key="1">
    <citation type="submission" date="2009-10" db="EMBL/GenBank/DDBJ databases">
        <title>The genome sequence of Streptomyces sviceus strain ATCC 29083.</title>
        <authorList>
            <consortium name="The Broad Institute Genome Sequencing Platform"/>
            <consortium name="Broad Institute Microbial Sequencing Center"/>
            <person name="Fischbach M."/>
            <person name="Godfrey P."/>
            <person name="Ward D."/>
            <person name="Young S."/>
            <person name="Zeng Q."/>
            <person name="Koehrsen M."/>
            <person name="Alvarado L."/>
            <person name="Berlin A.M."/>
            <person name="Bochicchio J."/>
            <person name="Borenstein D."/>
            <person name="Chapman S.B."/>
            <person name="Chen Z."/>
            <person name="Engels R."/>
            <person name="Freedman E."/>
            <person name="Gellesch M."/>
            <person name="Goldberg J."/>
            <person name="Griggs A."/>
            <person name="Gujja S."/>
            <person name="Heilman E.R."/>
            <person name="Heiman D.I."/>
            <person name="Hepburn T.A."/>
            <person name="Howarth C."/>
            <person name="Jen D."/>
            <person name="Larson L."/>
            <person name="Lewis B."/>
            <person name="Mehta T."/>
            <person name="Park D."/>
            <person name="Pearson M."/>
            <person name="Richards J."/>
            <person name="Roberts A."/>
            <person name="Saif S."/>
            <person name="Shea T.D."/>
            <person name="Shenoy N."/>
            <person name="Sisk P."/>
            <person name="Stolte C."/>
            <person name="Sykes S.N."/>
            <person name="Thomson T."/>
            <person name="Walk T."/>
            <person name="White J."/>
            <person name="Yandava C."/>
            <person name="Straight P."/>
            <person name="Clardy J."/>
            <person name="Hung D."/>
            <person name="Kolter R."/>
            <person name="Mekalanos J."/>
            <person name="Walker S."/>
            <person name="Walsh C.T."/>
            <person name="Wieland-Brown L.C."/>
            <person name="Haas B."/>
            <person name="Nusbaum C."/>
            <person name="Birren B."/>
        </authorList>
    </citation>
    <scope>NUCLEOTIDE SEQUENCE [LARGE SCALE GENOMIC DNA]</scope>
    <source>
        <strain evidence="3">ATCC 29083</strain>
    </source>
</reference>
<dbReference type="eggNOG" id="COG2159">
    <property type="taxonomic scope" value="Bacteria"/>
</dbReference>
<evidence type="ECO:0000313" key="4">
    <source>
        <dbReference type="Proteomes" id="UP000002785"/>
    </source>
</evidence>
<name>B5I3L3_STRX2</name>
<dbReference type="InterPro" id="IPR006680">
    <property type="entry name" value="Amidohydro-rel"/>
</dbReference>
<evidence type="ECO:0000259" key="2">
    <source>
        <dbReference type="Pfam" id="PF04909"/>
    </source>
</evidence>
<dbReference type="Pfam" id="PF04909">
    <property type="entry name" value="Amidohydro_2"/>
    <property type="match status" value="1"/>
</dbReference>
<dbReference type="SUPFAM" id="SSF51556">
    <property type="entry name" value="Metallo-dependent hydrolases"/>
    <property type="match status" value="1"/>
</dbReference>
<dbReference type="HOGENOM" id="CLU_039329_0_1_11"/>
<dbReference type="GO" id="GO:0005737">
    <property type="term" value="C:cytoplasm"/>
    <property type="evidence" value="ECO:0007669"/>
    <property type="project" value="TreeGrafter"/>
</dbReference>
<dbReference type="Gene3D" id="3.20.20.140">
    <property type="entry name" value="Metal-dependent hydrolases"/>
    <property type="match status" value="1"/>
</dbReference>
<proteinExistence type="predicted"/>
<dbReference type="GO" id="GO:0016787">
    <property type="term" value="F:hydrolase activity"/>
    <property type="evidence" value="ECO:0007669"/>
    <property type="project" value="InterPro"/>
</dbReference>
<accession>B5I3L3</accession>
<keyword evidence="1" id="KW-0456">Lyase</keyword>
<dbReference type="OrthoDB" id="8673349at2"/>
<dbReference type="InterPro" id="IPR032465">
    <property type="entry name" value="ACMSD"/>
</dbReference>
<dbReference type="Proteomes" id="UP000002785">
    <property type="component" value="Chromosome"/>
</dbReference>
<dbReference type="RefSeq" id="WP_007379349.1">
    <property type="nucleotide sequence ID" value="NZ_CM000951.1"/>
</dbReference>
<evidence type="ECO:0000256" key="1">
    <source>
        <dbReference type="ARBA" id="ARBA00023239"/>
    </source>
</evidence>
<sequence>MEESARTTDIPVIDTDVHEMIGNPLEFLQYVDEPWRSRIHPDNWMGISIPYSWPTTGGLARPDANPGNGYRAGSDLGLMQRQHLDEFGIGKAVLTGLLYPSEFKTQPEFACGIAKAYNDWLISNWLEKDPRLLGSVCVAAQKPEEAAREIDRIGQHPQIVQVILPVISHDVLGREHYHPVYAAAQRNDLAVGFHQGATVETAVGLPPYYIEWHTAIEQAWQSQLIGLVVHGVFDKFPDLRVAMIESSWTWLPHLMWRFDHNYRSLRREIPWVTRLPSDIIRERVKFTTQPMEIAENPEHLLQTFDMVGNDEFLMFSSDYPHWDFDSPTRALPTSFSPELRRKIFHDNAASFYGIEV</sequence>
<dbReference type="GO" id="GO:0016831">
    <property type="term" value="F:carboxy-lyase activity"/>
    <property type="evidence" value="ECO:0007669"/>
    <property type="project" value="InterPro"/>
</dbReference>
<protein>
    <recommendedName>
        <fullName evidence="2">Amidohydrolase-related domain-containing protein</fullName>
    </recommendedName>
</protein>